<dbReference type="PANTHER" id="PTHR22911:SF6">
    <property type="entry name" value="SOLUTE CARRIER FAMILY 35 MEMBER G1"/>
    <property type="match status" value="1"/>
</dbReference>
<evidence type="ECO:0000256" key="1">
    <source>
        <dbReference type="ARBA" id="ARBA00004141"/>
    </source>
</evidence>
<feature type="transmembrane region" description="Helical" evidence="6">
    <location>
        <begin position="106"/>
        <end position="127"/>
    </location>
</feature>
<gene>
    <name evidence="8" type="ORF">WIX40_20480</name>
</gene>
<dbReference type="RefSeq" id="WP_339441791.1">
    <property type="nucleotide sequence ID" value="NZ_JBBHKQ010000002.1"/>
</dbReference>
<feature type="transmembrane region" description="Helical" evidence="6">
    <location>
        <begin position="221"/>
        <end position="239"/>
    </location>
</feature>
<evidence type="ECO:0000256" key="2">
    <source>
        <dbReference type="ARBA" id="ARBA00009853"/>
    </source>
</evidence>
<protein>
    <submittedName>
        <fullName evidence="8">DMT family transporter</fullName>
    </submittedName>
</protein>
<feature type="domain" description="EamA" evidence="7">
    <location>
        <begin position="20"/>
        <end position="150"/>
    </location>
</feature>
<dbReference type="PROSITE" id="PS51257">
    <property type="entry name" value="PROKAR_LIPOPROTEIN"/>
    <property type="match status" value="1"/>
</dbReference>
<evidence type="ECO:0000256" key="4">
    <source>
        <dbReference type="ARBA" id="ARBA00022989"/>
    </source>
</evidence>
<sequence length="307" mass="32112">MRSKKTTGESLSALDRFYAGPLAMVGATGCYVASDTTMKLATAGLPLYETLALRGVFATACGVLLVFVTGQVRAIPGLIDRWVLTRNALELAAVICYIDALVNLPIANVIAILQITPLVVLLGARIAFKERLGAAPMVCILLGFTGAVMIAHPTGEGLSSYALLAIGTAFLGGVRDIVGRMVPVRIAGLVVALGASIIVLIGTAAMHLIIERTVVPSLKQVSLLSGSGFFLFGGHYLLFSAYKSGPIAVVAPLYYLVALWAIFAGALFFRTVPDALAIAGMVLVVLTGAAIIVFDPKHKGKRSARVD</sequence>
<dbReference type="EMBL" id="JBBHKQ010000002">
    <property type="protein sequence ID" value="MEJ5902470.1"/>
    <property type="molecule type" value="Genomic_DNA"/>
</dbReference>
<dbReference type="InterPro" id="IPR000620">
    <property type="entry name" value="EamA_dom"/>
</dbReference>
<dbReference type="Pfam" id="PF00892">
    <property type="entry name" value="EamA"/>
    <property type="match status" value="1"/>
</dbReference>
<organism evidence="8 9">
    <name type="scientific">Ochrobactrum teleogrylli</name>
    <dbReference type="NCBI Taxonomy" id="2479765"/>
    <lineage>
        <taxon>Bacteria</taxon>
        <taxon>Pseudomonadati</taxon>
        <taxon>Pseudomonadota</taxon>
        <taxon>Alphaproteobacteria</taxon>
        <taxon>Hyphomicrobiales</taxon>
        <taxon>Brucellaceae</taxon>
        <taxon>Brucella/Ochrobactrum group</taxon>
        <taxon>Ochrobactrum</taxon>
    </lineage>
</organism>
<evidence type="ECO:0000256" key="3">
    <source>
        <dbReference type="ARBA" id="ARBA00022692"/>
    </source>
</evidence>
<name>A0ABD5K0F5_9HYPH</name>
<dbReference type="GO" id="GO:0016020">
    <property type="term" value="C:membrane"/>
    <property type="evidence" value="ECO:0007669"/>
    <property type="project" value="UniProtKB-SubCell"/>
</dbReference>
<evidence type="ECO:0000256" key="5">
    <source>
        <dbReference type="ARBA" id="ARBA00023136"/>
    </source>
</evidence>
<accession>A0ABD5K0F5</accession>
<feature type="transmembrane region" description="Helical" evidence="6">
    <location>
        <begin position="158"/>
        <end position="174"/>
    </location>
</feature>
<dbReference type="SUPFAM" id="SSF103481">
    <property type="entry name" value="Multidrug resistance efflux transporter EmrE"/>
    <property type="match status" value="2"/>
</dbReference>
<evidence type="ECO:0000259" key="7">
    <source>
        <dbReference type="Pfam" id="PF00892"/>
    </source>
</evidence>
<proteinExistence type="inferred from homology"/>
<comment type="caution">
    <text evidence="8">The sequence shown here is derived from an EMBL/GenBank/DDBJ whole genome shotgun (WGS) entry which is preliminary data.</text>
</comment>
<keyword evidence="4 6" id="KW-1133">Transmembrane helix</keyword>
<keyword evidence="5 6" id="KW-0472">Membrane</keyword>
<evidence type="ECO:0000256" key="6">
    <source>
        <dbReference type="SAM" id="Phobius"/>
    </source>
</evidence>
<comment type="subcellular location">
    <subcellularLocation>
        <location evidence="1">Membrane</location>
        <topology evidence="1">Multi-pass membrane protein</topology>
    </subcellularLocation>
</comment>
<feature type="transmembrane region" description="Helical" evidence="6">
    <location>
        <begin position="134"/>
        <end position="152"/>
    </location>
</feature>
<comment type="similarity">
    <text evidence="2">Belongs to the drug/metabolite transporter (DMT) superfamily. 10 TMS drug/metabolite exporter (DME) (TC 2.A.7.3) family.</text>
</comment>
<reference evidence="8 9" key="1">
    <citation type="submission" date="2024-03" db="EMBL/GenBank/DDBJ databases">
        <title>Reference genomes for the five species model microbial community.</title>
        <authorList>
            <person name="Padfield D."/>
        </authorList>
    </citation>
    <scope>NUCLEOTIDE SEQUENCE [LARGE SCALE GENOMIC DNA]</scope>
    <source>
        <strain evidence="8 9">AB1</strain>
    </source>
</reference>
<feature type="transmembrane region" description="Helical" evidence="6">
    <location>
        <begin position="51"/>
        <end position="70"/>
    </location>
</feature>
<dbReference type="AlphaFoldDB" id="A0ABD5K0F5"/>
<evidence type="ECO:0000313" key="9">
    <source>
        <dbReference type="Proteomes" id="UP001362311"/>
    </source>
</evidence>
<feature type="transmembrane region" description="Helical" evidence="6">
    <location>
        <begin position="246"/>
        <end position="269"/>
    </location>
</feature>
<feature type="transmembrane region" description="Helical" evidence="6">
    <location>
        <begin position="275"/>
        <end position="294"/>
    </location>
</feature>
<dbReference type="Proteomes" id="UP001362311">
    <property type="component" value="Unassembled WGS sequence"/>
</dbReference>
<keyword evidence="3 6" id="KW-0812">Transmembrane</keyword>
<evidence type="ECO:0000313" key="8">
    <source>
        <dbReference type="EMBL" id="MEJ5902470.1"/>
    </source>
</evidence>
<dbReference type="PANTHER" id="PTHR22911">
    <property type="entry name" value="ACYL-MALONYL CONDENSING ENZYME-RELATED"/>
    <property type="match status" value="1"/>
</dbReference>
<feature type="transmembrane region" description="Helical" evidence="6">
    <location>
        <begin position="186"/>
        <end position="209"/>
    </location>
</feature>
<dbReference type="InterPro" id="IPR037185">
    <property type="entry name" value="EmrE-like"/>
</dbReference>